<protein>
    <submittedName>
        <fullName evidence="3">Outer membrane biogenesis protein BamB</fullName>
    </submittedName>
</protein>
<dbReference type="InterPro" id="IPR002372">
    <property type="entry name" value="PQQ_rpt_dom"/>
</dbReference>
<organism evidence="3 4">
    <name type="scientific">Legionella quinlivanii</name>
    <dbReference type="NCBI Taxonomy" id="45073"/>
    <lineage>
        <taxon>Bacteria</taxon>
        <taxon>Pseudomonadati</taxon>
        <taxon>Pseudomonadota</taxon>
        <taxon>Gammaproteobacteria</taxon>
        <taxon>Legionellales</taxon>
        <taxon>Legionellaceae</taxon>
        <taxon>Legionella</taxon>
    </lineage>
</organism>
<keyword evidence="4" id="KW-1185">Reference proteome</keyword>
<gene>
    <name evidence="3" type="ORF">Lqui_2250</name>
</gene>
<dbReference type="PANTHER" id="PTHR34512">
    <property type="entry name" value="CELL SURFACE PROTEIN"/>
    <property type="match status" value="1"/>
</dbReference>
<dbReference type="PANTHER" id="PTHR34512:SF30">
    <property type="entry name" value="OUTER MEMBRANE PROTEIN ASSEMBLY FACTOR BAMB"/>
    <property type="match status" value="1"/>
</dbReference>
<feature type="domain" description="Pyrrolo-quinoline quinone repeat" evidence="2">
    <location>
        <begin position="98"/>
        <end position="321"/>
    </location>
</feature>
<dbReference type="STRING" id="45073.Lqui_2250"/>
<feature type="chain" id="PRO_5006916904" evidence="1">
    <location>
        <begin position="25"/>
        <end position="399"/>
    </location>
</feature>
<dbReference type="Gene3D" id="2.130.10.10">
    <property type="entry name" value="YVTN repeat-like/Quinoprotein amine dehydrogenase"/>
    <property type="match status" value="1"/>
</dbReference>
<dbReference type="SUPFAM" id="SSF50998">
    <property type="entry name" value="Quinoprotein alcohol dehydrogenase-like"/>
    <property type="match status" value="2"/>
</dbReference>
<sequence length="399" mass="44392">MLSGKLWKLGALSVGLLSFSVSYSNTGQSVDTSIWETYQGNAAHTGYVPIAIDPELIKQLWAVSVGRDGFPGWRTEVHQASIGQKYVFVSRYNYGQANSLEAFSFTDGQVVWTADLNHVAVQPSAYHDGVVYVQTVYSDSYKTRLRAFDENTGEYIFSSHFPAQYQDYKAPVIDEGVVFISSGYYSGITAFDAHKDNKLWHTPFPRLSNGASPAVNNQYALYYNAGYLYKLDKKKGKVLAKIHDDHWEWSNDYDPTPVLSGDSAFVTSNHYLTKFNIAEDKIEFAISNVSSNPSVDDKNVYVIKDSHLTAINAETGDVVWSINESEYQKAEDLLVTKNLVFVSDGKETKAYSKSKKHEVVWQAPVGGKMSLSSKGLFIVSKKATLTAFDINSTVEADVK</sequence>
<evidence type="ECO:0000313" key="3">
    <source>
        <dbReference type="EMBL" id="KTD47986.1"/>
    </source>
</evidence>
<dbReference type="PATRIC" id="fig|45073.5.peg.2378"/>
<feature type="signal peptide" evidence="1">
    <location>
        <begin position="1"/>
        <end position="24"/>
    </location>
</feature>
<dbReference type="InterPro" id="IPR015943">
    <property type="entry name" value="WD40/YVTN_repeat-like_dom_sf"/>
</dbReference>
<comment type="caution">
    <text evidence="3">The sequence shown here is derived from an EMBL/GenBank/DDBJ whole genome shotgun (WGS) entry which is preliminary data.</text>
</comment>
<proteinExistence type="predicted"/>
<evidence type="ECO:0000259" key="2">
    <source>
        <dbReference type="Pfam" id="PF13360"/>
    </source>
</evidence>
<dbReference type="AlphaFoldDB" id="A0A0W0XUA1"/>
<reference evidence="3 4" key="1">
    <citation type="submission" date="2015-11" db="EMBL/GenBank/DDBJ databases">
        <title>Genomic analysis of 38 Legionella species identifies large and diverse effector repertoires.</title>
        <authorList>
            <person name="Burstein D."/>
            <person name="Amaro F."/>
            <person name="Zusman T."/>
            <person name="Lifshitz Z."/>
            <person name="Cohen O."/>
            <person name="Gilbert J.A."/>
            <person name="Pupko T."/>
            <person name="Shuman H.A."/>
            <person name="Segal G."/>
        </authorList>
    </citation>
    <scope>NUCLEOTIDE SEQUENCE [LARGE SCALE GENOMIC DNA]</scope>
    <source>
        <strain evidence="3 4">CDC#1442-AUS-E</strain>
    </source>
</reference>
<accession>A0A0W0XUA1</accession>
<evidence type="ECO:0000313" key="4">
    <source>
        <dbReference type="Proteomes" id="UP000054618"/>
    </source>
</evidence>
<name>A0A0W0XUA1_9GAMM</name>
<dbReference type="Proteomes" id="UP000054618">
    <property type="component" value="Unassembled WGS sequence"/>
</dbReference>
<dbReference type="InterPro" id="IPR011047">
    <property type="entry name" value="Quinoprotein_ADH-like_sf"/>
</dbReference>
<evidence type="ECO:0000256" key="1">
    <source>
        <dbReference type="SAM" id="SignalP"/>
    </source>
</evidence>
<dbReference type="InterPro" id="IPR018391">
    <property type="entry name" value="PQQ_b-propeller_rpt"/>
</dbReference>
<dbReference type="Pfam" id="PF13360">
    <property type="entry name" value="PQQ_2"/>
    <property type="match status" value="1"/>
</dbReference>
<dbReference type="EMBL" id="LNYS01000018">
    <property type="protein sequence ID" value="KTD47986.1"/>
    <property type="molecule type" value="Genomic_DNA"/>
</dbReference>
<dbReference type="SMART" id="SM00564">
    <property type="entry name" value="PQQ"/>
    <property type="match status" value="5"/>
</dbReference>
<keyword evidence="1" id="KW-0732">Signal</keyword>